<feature type="transmembrane region" description="Helical" evidence="6">
    <location>
        <begin position="6"/>
        <end position="27"/>
    </location>
</feature>
<evidence type="ECO:0008006" key="9">
    <source>
        <dbReference type="Google" id="ProtNLM"/>
    </source>
</evidence>
<keyword evidence="5 6" id="KW-0472">Membrane</keyword>
<keyword evidence="8" id="KW-1185">Reference proteome</keyword>
<dbReference type="PANTHER" id="PTHR38825:SF2">
    <property type="entry name" value="LYSINE TRANSPORTER LYSE"/>
    <property type="match status" value="1"/>
</dbReference>
<evidence type="ECO:0000313" key="8">
    <source>
        <dbReference type="Proteomes" id="UP000318833"/>
    </source>
</evidence>
<feature type="transmembrane region" description="Helical" evidence="6">
    <location>
        <begin position="70"/>
        <end position="91"/>
    </location>
</feature>
<feature type="transmembrane region" description="Helical" evidence="6">
    <location>
        <begin position="151"/>
        <end position="170"/>
    </location>
</feature>
<dbReference type="AlphaFoldDB" id="A0A554VJQ8"/>
<keyword evidence="2" id="KW-1003">Cell membrane</keyword>
<evidence type="ECO:0000256" key="6">
    <source>
        <dbReference type="SAM" id="Phobius"/>
    </source>
</evidence>
<evidence type="ECO:0000256" key="1">
    <source>
        <dbReference type="ARBA" id="ARBA00004651"/>
    </source>
</evidence>
<gene>
    <name evidence="7" type="ORF">FOF46_13205</name>
</gene>
<keyword evidence="4 6" id="KW-1133">Transmembrane helix</keyword>
<dbReference type="InterPro" id="IPR001123">
    <property type="entry name" value="LeuE-type"/>
</dbReference>
<keyword evidence="3 6" id="KW-0812">Transmembrane</keyword>
<dbReference type="RefSeq" id="WP_143916755.1">
    <property type="nucleotide sequence ID" value="NZ_CANMIK010000025.1"/>
</dbReference>
<dbReference type="Pfam" id="PF01810">
    <property type="entry name" value="LysE"/>
    <property type="match status" value="1"/>
</dbReference>
<organism evidence="7 8">
    <name type="scientific">Aquimarina algiphila</name>
    <dbReference type="NCBI Taxonomy" id="2047982"/>
    <lineage>
        <taxon>Bacteria</taxon>
        <taxon>Pseudomonadati</taxon>
        <taxon>Bacteroidota</taxon>
        <taxon>Flavobacteriia</taxon>
        <taxon>Flavobacteriales</taxon>
        <taxon>Flavobacteriaceae</taxon>
        <taxon>Aquimarina</taxon>
    </lineage>
</organism>
<feature type="transmembrane region" description="Helical" evidence="6">
    <location>
        <begin position="112"/>
        <end position="131"/>
    </location>
</feature>
<evidence type="ECO:0000256" key="3">
    <source>
        <dbReference type="ARBA" id="ARBA00022692"/>
    </source>
</evidence>
<accession>A0A554VJQ8</accession>
<dbReference type="PANTHER" id="PTHR38825">
    <property type="entry name" value="LYSINE EXPORTER PROTEIN (LYSE/YGGA)"/>
    <property type="match status" value="1"/>
</dbReference>
<name>A0A554VJQ8_9FLAO</name>
<evidence type="ECO:0000256" key="4">
    <source>
        <dbReference type="ARBA" id="ARBA00022989"/>
    </source>
</evidence>
<comment type="caution">
    <text evidence="7">The sequence shown here is derived from an EMBL/GenBank/DDBJ whole genome shotgun (WGS) entry which is preliminary data.</text>
</comment>
<dbReference type="GO" id="GO:0006865">
    <property type="term" value="P:amino acid transport"/>
    <property type="evidence" value="ECO:0007669"/>
    <property type="project" value="InterPro"/>
</dbReference>
<comment type="subcellular location">
    <subcellularLocation>
        <location evidence="1">Cell membrane</location>
        <topology evidence="1">Multi-pass membrane protein</topology>
    </subcellularLocation>
</comment>
<sequence>MILLYLLFGILIAIVGALPLGAVNLAVINTSIKESIRNASYIALAAGIGEVVLALFALHCSMELSDFFLANQWIQIVFIFLFFSIGLYFLIFKTKTNTKNNTRKIKISSSKFLTGFSLSILNPPVIIYWILAISLVDKYIFDLTSQNPLTSLFLFFFGIYLGKIGTLYFYGRWGNKMAQKSEDSKNKLSKIIGIVLVTLSIFQGINFLVG</sequence>
<dbReference type="Proteomes" id="UP000318833">
    <property type="component" value="Unassembled WGS sequence"/>
</dbReference>
<evidence type="ECO:0000313" key="7">
    <source>
        <dbReference type="EMBL" id="TSE08157.1"/>
    </source>
</evidence>
<feature type="transmembrane region" description="Helical" evidence="6">
    <location>
        <begin position="39"/>
        <end position="58"/>
    </location>
</feature>
<dbReference type="EMBL" id="VLNR01000025">
    <property type="protein sequence ID" value="TSE08157.1"/>
    <property type="molecule type" value="Genomic_DNA"/>
</dbReference>
<protein>
    <recommendedName>
        <fullName evidence="9">Lysine transporter LysE</fullName>
    </recommendedName>
</protein>
<evidence type="ECO:0000256" key="2">
    <source>
        <dbReference type="ARBA" id="ARBA00022475"/>
    </source>
</evidence>
<reference evidence="7 8" key="1">
    <citation type="submission" date="2019-07" db="EMBL/GenBank/DDBJ databases">
        <title>The draft genome sequence of Aquimarina algiphila M91.</title>
        <authorList>
            <person name="Meng X."/>
        </authorList>
    </citation>
    <scope>NUCLEOTIDE SEQUENCE [LARGE SCALE GENOMIC DNA]</scope>
    <source>
        <strain evidence="7 8">M91</strain>
    </source>
</reference>
<dbReference type="OrthoDB" id="1161040at2"/>
<feature type="transmembrane region" description="Helical" evidence="6">
    <location>
        <begin position="191"/>
        <end position="209"/>
    </location>
</feature>
<proteinExistence type="predicted"/>
<evidence type="ECO:0000256" key="5">
    <source>
        <dbReference type="ARBA" id="ARBA00023136"/>
    </source>
</evidence>
<dbReference type="GO" id="GO:0005886">
    <property type="term" value="C:plasma membrane"/>
    <property type="evidence" value="ECO:0007669"/>
    <property type="project" value="UniProtKB-SubCell"/>
</dbReference>